<protein>
    <recommendedName>
        <fullName evidence="3">DUF982 domain-containing protein</fullName>
    </recommendedName>
</protein>
<dbReference type="EMBL" id="BMHH01000008">
    <property type="protein sequence ID" value="GGA94035.1"/>
    <property type="molecule type" value="Genomic_DNA"/>
</dbReference>
<dbReference type="Proteomes" id="UP000646478">
    <property type="component" value="Unassembled WGS sequence"/>
</dbReference>
<accession>A0A916WG18</accession>
<dbReference type="RefSeq" id="WP_188824300.1">
    <property type="nucleotide sequence ID" value="NZ_BMHH01000008.1"/>
</dbReference>
<proteinExistence type="predicted"/>
<reference evidence="1" key="2">
    <citation type="submission" date="2020-09" db="EMBL/GenBank/DDBJ databases">
        <authorList>
            <person name="Sun Q."/>
            <person name="Zhou Y."/>
        </authorList>
    </citation>
    <scope>NUCLEOTIDE SEQUENCE</scope>
    <source>
        <strain evidence="1">CGMCC 1.15082</strain>
    </source>
</reference>
<name>A0A916WG18_9HYPH</name>
<reference evidence="1" key="1">
    <citation type="journal article" date="2014" name="Int. J. Syst. Evol. Microbiol.">
        <title>Complete genome sequence of Corynebacterium casei LMG S-19264T (=DSM 44701T), isolated from a smear-ripened cheese.</title>
        <authorList>
            <consortium name="US DOE Joint Genome Institute (JGI-PGF)"/>
            <person name="Walter F."/>
            <person name="Albersmeier A."/>
            <person name="Kalinowski J."/>
            <person name="Ruckert C."/>
        </authorList>
    </citation>
    <scope>NUCLEOTIDE SEQUENCE</scope>
    <source>
        <strain evidence="1">CGMCC 1.15082</strain>
    </source>
</reference>
<comment type="caution">
    <text evidence="1">The sequence shown here is derived from an EMBL/GenBank/DDBJ whole genome shotgun (WGS) entry which is preliminary data.</text>
</comment>
<sequence length="91" mass="10067">MKWNSPIAVQVSDVYHSISSTKDAEYFILGNWFLFQPRVLNDAIIACLLSYDGNEDLAGRARKHFIEAVRSAGILVCDGEKPQVGALQRAA</sequence>
<dbReference type="InterPro" id="IPR010385">
    <property type="entry name" value="DUF982"/>
</dbReference>
<organism evidence="1 2">
    <name type="scientific">Brucella endophytica</name>
    <dbReference type="NCBI Taxonomy" id="1963359"/>
    <lineage>
        <taxon>Bacteria</taxon>
        <taxon>Pseudomonadati</taxon>
        <taxon>Pseudomonadota</taxon>
        <taxon>Alphaproteobacteria</taxon>
        <taxon>Hyphomicrobiales</taxon>
        <taxon>Brucellaceae</taxon>
        <taxon>Brucella/Ochrobactrum group</taxon>
        <taxon>Brucella</taxon>
    </lineage>
</organism>
<dbReference type="AlphaFoldDB" id="A0A916WG18"/>
<evidence type="ECO:0000313" key="1">
    <source>
        <dbReference type="EMBL" id="GGA94035.1"/>
    </source>
</evidence>
<dbReference type="Pfam" id="PF06169">
    <property type="entry name" value="DUF982"/>
    <property type="match status" value="1"/>
</dbReference>
<evidence type="ECO:0000313" key="2">
    <source>
        <dbReference type="Proteomes" id="UP000646478"/>
    </source>
</evidence>
<dbReference type="Gene3D" id="6.10.250.730">
    <property type="match status" value="1"/>
</dbReference>
<gene>
    <name evidence="1" type="ORF">GCM10011491_22810</name>
</gene>
<keyword evidence="2" id="KW-1185">Reference proteome</keyword>
<evidence type="ECO:0008006" key="3">
    <source>
        <dbReference type="Google" id="ProtNLM"/>
    </source>
</evidence>